<feature type="compositionally biased region" description="Pro residues" evidence="1">
    <location>
        <begin position="141"/>
        <end position="156"/>
    </location>
</feature>
<dbReference type="EMBL" id="CAJOBZ010000058">
    <property type="protein sequence ID" value="CAF4921571.1"/>
    <property type="molecule type" value="Genomic_DNA"/>
</dbReference>
<feature type="region of interest" description="Disordered" evidence="1">
    <location>
        <begin position="58"/>
        <end position="211"/>
    </location>
</feature>
<name>A0A821WEP0_9NEOP</name>
<dbReference type="AlphaFoldDB" id="A0A821WEP0"/>
<feature type="compositionally biased region" description="Basic residues" evidence="1">
    <location>
        <begin position="187"/>
        <end position="196"/>
    </location>
</feature>
<dbReference type="Proteomes" id="UP000663880">
    <property type="component" value="Unassembled WGS sequence"/>
</dbReference>
<feature type="signal peptide" evidence="2">
    <location>
        <begin position="1"/>
        <end position="23"/>
    </location>
</feature>
<feature type="chain" id="PRO_5032986190" evidence="2">
    <location>
        <begin position="24"/>
        <end position="211"/>
    </location>
</feature>
<accession>A0A821WEP0</accession>
<sequence length="211" mass="22433">MLIVAIPISARFIPFLALSSTSAYVTPRSTASLRNVMTTAEVFGGVSEGCTLTDLSITATRPAEGPAPRLTPWSSDRPTRPLPPLTGGRTGTAGEPPFFPLPFFFADGRPASVTRDPQRPGAPKDLGPPGLCSPLNLRDPGSPPHSEPPCPDPPTNPHGCLSPGALRNSGPPAPPLHKTLRGSRTTGRCRQRRTQHRLREEPVPNPRKLGI</sequence>
<comment type="caution">
    <text evidence="3">The sequence shown here is derived from an EMBL/GenBank/DDBJ whole genome shotgun (WGS) entry which is preliminary data.</text>
</comment>
<proteinExistence type="predicted"/>
<keyword evidence="4" id="KW-1185">Reference proteome</keyword>
<gene>
    <name evidence="3" type="ORF">PMACD_LOCUS13077</name>
</gene>
<reference evidence="3" key="1">
    <citation type="submission" date="2021-02" db="EMBL/GenBank/DDBJ databases">
        <authorList>
            <person name="Steward A R."/>
        </authorList>
    </citation>
    <scope>NUCLEOTIDE SEQUENCE</scope>
</reference>
<protein>
    <submittedName>
        <fullName evidence="3">Uncharacterized protein</fullName>
    </submittedName>
</protein>
<evidence type="ECO:0000313" key="4">
    <source>
        <dbReference type="Proteomes" id="UP000663880"/>
    </source>
</evidence>
<keyword evidence="2" id="KW-0732">Signal</keyword>
<organism evidence="3 4">
    <name type="scientific">Pieris macdunnoughi</name>
    <dbReference type="NCBI Taxonomy" id="345717"/>
    <lineage>
        <taxon>Eukaryota</taxon>
        <taxon>Metazoa</taxon>
        <taxon>Ecdysozoa</taxon>
        <taxon>Arthropoda</taxon>
        <taxon>Hexapoda</taxon>
        <taxon>Insecta</taxon>
        <taxon>Pterygota</taxon>
        <taxon>Neoptera</taxon>
        <taxon>Endopterygota</taxon>
        <taxon>Lepidoptera</taxon>
        <taxon>Glossata</taxon>
        <taxon>Ditrysia</taxon>
        <taxon>Papilionoidea</taxon>
        <taxon>Pieridae</taxon>
        <taxon>Pierinae</taxon>
        <taxon>Pieris</taxon>
    </lineage>
</organism>
<evidence type="ECO:0000313" key="3">
    <source>
        <dbReference type="EMBL" id="CAF4921571.1"/>
    </source>
</evidence>
<evidence type="ECO:0000256" key="1">
    <source>
        <dbReference type="SAM" id="MobiDB-lite"/>
    </source>
</evidence>
<evidence type="ECO:0000256" key="2">
    <source>
        <dbReference type="SAM" id="SignalP"/>
    </source>
</evidence>